<dbReference type="AlphaFoldDB" id="A0A200PVA9"/>
<sequence>MELTCVESDENLIEIEKHGVIDDEVVDCDKMKEPCVGMTFDSFEEAKDFYEEYGRQKGYNIRTRSTYKDRRGPEVTSALFVCSCEGFNQKIPKSDDEGKIKRSGSTLRSGCKACMRITNVKGTTIWRITVFSDKHNHKLFIPRKKDLTKCNRRRPQITNNLTEGMRVSHICRRLTQLAYMAGRSEAIYKVIMADMDETFKKVSLMDRELIKYKNDEESPNEAISPGGDPAEAIGLQNQEVILDPCTLQANGRKSTEKGKEKICNTQKPVQFATFEGYCSDSLNFAQKKRKPDDSKPGKQTSLSTPPFQAIMSS</sequence>
<dbReference type="OMA" id="HADVETC"/>
<name>A0A200PVA9_MACCD</name>
<evidence type="ECO:0000313" key="3">
    <source>
        <dbReference type="EMBL" id="OVA02136.1"/>
    </source>
</evidence>
<comment type="caution">
    <text evidence="3">The sequence shown here is derived from an EMBL/GenBank/DDBJ whole genome shotgun (WGS) entry which is preliminary data.</text>
</comment>
<keyword evidence="4" id="KW-1185">Reference proteome</keyword>
<organism evidence="3 4">
    <name type="scientific">Macleaya cordata</name>
    <name type="common">Five-seeded plume-poppy</name>
    <name type="synonym">Bocconia cordata</name>
    <dbReference type="NCBI Taxonomy" id="56857"/>
    <lineage>
        <taxon>Eukaryota</taxon>
        <taxon>Viridiplantae</taxon>
        <taxon>Streptophyta</taxon>
        <taxon>Embryophyta</taxon>
        <taxon>Tracheophyta</taxon>
        <taxon>Spermatophyta</taxon>
        <taxon>Magnoliopsida</taxon>
        <taxon>Ranunculales</taxon>
        <taxon>Papaveraceae</taxon>
        <taxon>Papaveroideae</taxon>
        <taxon>Macleaya</taxon>
    </lineage>
</organism>
<dbReference type="EMBL" id="MVGT01003964">
    <property type="protein sequence ID" value="OVA02136.1"/>
    <property type="molecule type" value="Genomic_DNA"/>
</dbReference>
<protein>
    <submittedName>
        <fullName evidence="3">FAR1 DNA binding domain</fullName>
    </submittedName>
</protein>
<dbReference type="STRING" id="56857.A0A200PVA9"/>
<accession>A0A200PVA9</accession>
<feature type="compositionally biased region" description="Polar residues" evidence="1">
    <location>
        <begin position="297"/>
        <end position="313"/>
    </location>
</feature>
<evidence type="ECO:0000313" key="4">
    <source>
        <dbReference type="Proteomes" id="UP000195402"/>
    </source>
</evidence>
<gene>
    <name evidence="3" type="ORF">BVC80_927g13</name>
</gene>
<dbReference type="OrthoDB" id="1686421at2759"/>
<evidence type="ECO:0000256" key="1">
    <source>
        <dbReference type="SAM" id="MobiDB-lite"/>
    </source>
</evidence>
<dbReference type="InterPro" id="IPR004330">
    <property type="entry name" value="FAR1_DNA_bnd_dom"/>
</dbReference>
<feature type="domain" description="FAR1" evidence="2">
    <location>
        <begin position="48"/>
        <end position="140"/>
    </location>
</feature>
<dbReference type="Proteomes" id="UP000195402">
    <property type="component" value="Unassembled WGS sequence"/>
</dbReference>
<feature type="region of interest" description="Disordered" evidence="1">
    <location>
        <begin position="285"/>
        <end position="313"/>
    </location>
</feature>
<dbReference type="PANTHER" id="PTHR46328">
    <property type="entry name" value="FAR-RED IMPAIRED RESPONSIVE (FAR1) FAMILY PROTEIN-RELATED"/>
    <property type="match status" value="1"/>
</dbReference>
<reference evidence="3 4" key="1">
    <citation type="journal article" date="2017" name="Mol. Plant">
        <title>The Genome of Medicinal Plant Macleaya cordata Provides New Insights into Benzylisoquinoline Alkaloids Metabolism.</title>
        <authorList>
            <person name="Liu X."/>
            <person name="Liu Y."/>
            <person name="Huang P."/>
            <person name="Ma Y."/>
            <person name="Qing Z."/>
            <person name="Tang Q."/>
            <person name="Cao H."/>
            <person name="Cheng P."/>
            <person name="Zheng Y."/>
            <person name="Yuan Z."/>
            <person name="Zhou Y."/>
            <person name="Liu J."/>
            <person name="Tang Z."/>
            <person name="Zhuo Y."/>
            <person name="Zhang Y."/>
            <person name="Yu L."/>
            <person name="Huang J."/>
            <person name="Yang P."/>
            <person name="Peng Q."/>
            <person name="Zhang J."/>
            <person name="Jiang W."/>
            <person name="Zhang Z."/>
            <person name="Lin K."/>
            <person name="Ro D.K."/>
            <person name="Chen X."/>
            <person name="Xiong X."/>
            <person name="Shang Y."/>
            <person name="Huang S."/>
            <person name="Zeng J."/>
        </authorList>
    </citation>
    <scope>NUCLEOTIDE SEQUENCE [LARGE SCALE GENOMIC DNA]</scope>
    <source>
        <strain evidence="4">cv. BLH2017</strain>
        <tissue evidence="3">Root</tissue>
    </source>
</reference>
<dbReference type="Pfam" id="PF03101">
    <property type="entry name" value="FAR1"/>
    <property type="match status" value="1"/>
</dbReference>
<proteinExistence type="predicted"/>
<evidence type="ECO:0000259" key="2">
    <source>
        <dbReference type="Pfam" id="PF03101"/>
    </source>
</evidence>
<dbReference type="PANTHER" id="PTHR46328:SF38">
    <property type="entry name" value="FAR1 DNA-BINDING DOMAIN PROTEIN"/>
    <property type="match status" value="1"/>
</dbReference>
<dbReference type="InParanoid" id="A0A200PVA9"/>